<evidence type="ECO:0000256" key="1">
    <source>
        <dbReference type="SAM" id="MobiDB-lite"/>
    </source>
</evidence>
<dbReference type="AlphaFoldDB" id="A0A086P8S1"/>
<dbReference type="STRING" id="76947.GCA_002080435_00097"/>
<organism evidence="2 3">
    <name type="scientific">Sphingobium herbicidovorans (strain ATCC 700291 / DSM 11019 / CCUG 56400 / KCTC 2939 / LMG 18315 / NBRC 16415 / MH)</name>
    <name type="common">Sphingomonas herbicidovorans</name>
    <dbReference type="NCBI Taxonomy" id="1219045"/>
    <lineage>
        <taxon>Bacteria</taxon>
        <taxon>Pseudomonadati</taxon>
        <taxon>Pseudomonadota</taxon>
        <taxon>Alphaproteobacteria</taxon>
        <taxon>Sphingomonadales</taxon>
        <taxon>Sphingomonadaceae</taxon>
        <taxon>Sphingobium</taxon>
    </lineage>
</organism>
<reference evidence="2" key="1">
    <citation type="submission" date="2014-08" db="EMBL/GenBank/DDBJ databases">
        <title>Draft genome sequences of Sphingobium herbicidovorans.</title>
        <authorList>
            <person name="Gan H.M."/>
            <person name="Gan H.Y."/>
            <person name="Savka M.A."/>
        </authorList>
    </citation>
    <scope>NUCLEOTIDE SEQUENCE [LARGE SCALE GENOMIC DNA]</scope>
    <source>
        <strain evidence="2">NBRC 16415</strain>
    </source>
</reference>
<feature type="compositionally biased region" description="Basic residues" evidence="1">
    <location>
        <begin position="82"/>
        <end position="98"/>
    </location>
</feature>
<dbReference type="Proteomes" id="UP000024284">
    <property type="component" value="Unassembled WGS sequence"/>
</dbReference>
<protein>
    <submittedName>
        <fullName evidence="2">Uncharacterized protein</fullName>
    </submittedName>
</protein>
<dbReference type="EMBL" id="JFZA02000023">
    <property type="protein sequence ID" value="KFG89789.1"/>
    <property type="molecule type" value="Genomic_DNA"/>
</dbReference>
<name>A0A086P8S1_SPHHM</name>
<keyword evidence="3" id="KW-1185">Reference proteome</keyword>
<feature type="region of interest" description="Disordered" evidence="1">
    <location>
        <begin position="77"/>
        <end position="114"/>
    </location>
</feature>
<sequence>MQPQPAVFASHDIERHAIKGRLASLNSSGDPKPRFATTYYQPKAAIRRSAGSVGRGRLRATAGMRVVMTKDSWPTRASRLVSSKKRSGVQLKMPRRVSSHVGGGADVVNPARRTQQQPAYLTMIRSRQGQYLVHQRP</sequence>
<evidence type="ECO:0000313" key="3">
    <source>
        <dbReference type="Proteomes" id="UP000024284"/>
    </source>
</evidence>
<evidence type="ECO:0000313" key="2">
    <source>
        <dbReference type="EMBL" id="KFG89789.1"/>
    </source>
</evidence>
<comment type="caution">
    <text evidence="2">The sequence shown here is derived from an EMBL/GenBank/DDBJ whole genome shotgun (WGS) entry which is preliminary data.</text>
</comment>
<proteinExistence type="predicted"/>
<gene>
    <name evidence="2" type="ORF">BV98_002600</name>
</gene>
<accession>A0A086P8S1</accession>